<dbReference type="Proteomes" id="UP000659904">
    <property type="component" value="Unassembled WGS sequence"/>
</dbReference>
<keyword evidence="4" id="KW-1185">Reference proteome</keyword>
<name>A0A8J3KE48_9ACTN</name>
<feature type="compositionally biased region" description="Low complexity" evidence="1">
    <location>
        <begin position="68"/>
        <end position="79"/>
    </location>
</feature>
<reference evidence="3 4" key="1">
    <citation type="submission" date="2021-01" db="EMBL/GenBank/DDBJ databases">
        <title>Whole genome shotgun sequence of Catellatospora citrea NBRC 14495.</title>
        <authorList>
            <person name="Komaki H."/>
            <person name="Tamura T."/>
        </authorList>
    </citation>
    <scope>NUCLEOTIDE SEQUENCE [LARGE SCALE GENOMIC DNA]</scope>
    <source>
        <strain evidence="3 4">NBRC 14495</strain>
    </source>
</reference>
<feature type="chain" id="PRO_5035205911" evidence="2">
    <location>
        <begin position="20"/>
        <end position="87"/>
    </location>
</feature>
<keyword evidence="2" id="KW-0732">Signal</keyword>
<feature type="region of interest" description="Disordered" evidence="1">
    <location>
        <begin position="68"/>
        <end position="87"/>
    </location>
</feature>
<feature type="compositionally biased region" description="Low complexity" evidence="1">
    <location>
        <begin position="27"/>
        <end position="37"/>
    </location>
</feature>
<protein>
    <submittedName>
        <fullName evidence="3">Uncharacterized protein</fullName>
    </submittedName>
</protein>
<organism evidence="3 4">
    <name type="scientific">Catellatospora citrea</name>
    <dbReference type="NCBI Taxonomy" id="53366"/>
    <lineage>
        <taxon>Bacteria</taxon>
        <taxon>Bacillati</taxon>
        <taxon>Actinomycetota</taxon>
        <taxon>Actinomycetes</taxon>
        <taxon>Micromonosporales</taxon>
        <taxon>Micromonosporaceae</taxon>
        <taxon>Catellatospora</taxon>
    </lineage>
</organism>
<evidence type="ECO:0000256" key="2">
    <source>
        <dbReference type="SAM" id="SignalP"/>
    </source>
</evidence>
<feature type="region of interest" description="Disordered" evidence="1">
    <location>
        <begin position="17"/>
        <end position="49"/>
    </location>
</feature>
<accession>A0A8J3KE48</accession>
<evidence type="ECO:0000313" key="4">
    <source>
        <dbReference type="Proteomes" id="UP000659904"/>
    </source>
</evidence>
<gene>
    <name evidence="3" type="ORF">Cci01nite_06290</name>
</gene>
<evidence type="ECO:0000256" key="1">
    <source>
        <dbReference type="SAM" id="MobiDB-lite"/>
    </source>
</evidence>
<sequence>MLTALALMSLLLAPSAGHAAQPVTRPQAEQAAVSSAAAKHEAEPAPVAAPVRIGITEPTLVVRAAAHAVRPPASAHPRAQGSRAPPA</sequence>
<dbReference type="AlphaFoldDB" id="A0A8J3KE48"/>
<comment type="caution">
    <text evidence="3">The sequence shown here is derived from an EMBL/GenBank/DDBJ whole genome shotgun (WGS) entry which is preliminary data.</text>
</comment>
<proteinExistence type="predicted"/>
<evidence type="ECO:0000313" key="3">
    <source>
        <dbReference type="EMBL" id="GIF95535.1"/>
    </source>
</evidence>
<feature type="signal peptide" evidence="2">
    <location>
        <begin position="1"/>
        <end position="19"/>
    </location>
</feature>
<dbReference type="EMBL" id="BONH01000001">
    <property type="protein sequence ID" value="GIF95535.1"/>
    <property type="molecule type" value="Genomic_DNA"/>
</dbReference>